<dbReference type="AlphaFoldDB" id="A0A1W0XA79"/>
<evidence type="ECO:0000256" key="19">
    <source>
        <dbReference type="SAM" id="Coils"/>
    </source>
</evidence>
<dbReference type="Proteomes" id="UP000192578">
    <property type="component" value="Unassembled WGS sequence"/>
</dbReference>
<dbReference type="Pfam" id="PF01094">
    <property type="entry name" value="ANF_receptor"/>
    <property type="match status" value="1"/>
</dbReference>
<evidence type="ECO:0000256" key="12">
    <source>
        <dbReference type="ARBA" id="ARBA00023257"/>
    </source>
</evidence>
<keyword evidence="3" id="KW-0813">Transport</keyword>
<evidence type="ECO:0000256" key="4">
    <source>
        <dbReference type="ARBA" id="ARBA00022475"/>
    </source>
</evidence>
<feature type="site" description="Interaction with the cone snail toxin Con-ikot-ikot" evidence="17">
    <location>
        <position position="807"/>
    </location>
</feature>
<feature type="transmembrane region" description="Helical" evidence="20">
    <location>
        <begin position="843"/>
        <end position="868"/>
    </location>
</feature>
<keyword evidence="14" id="KW-0407">Ion channel</keyword>
<dbReference type="EMBL" id="MTYJ01000006">
    <property type="protein sequence ID" value="OQV24439.1"/>
    <property type="molecule type" value="Genomic_DNA"/>
</dbReference>
<dbReference type="SMART" id="SM00918">
    <property type="entry name" value="Lig_chan-Glu_bd"/>
    <property type="match status" value="1"/>
</dbReference>
<keyword evidence="5 20" id="KW-0812">Transmembrane</keyword>
<feature type="transmembrane region" description="Helical" evidence="20">
    <location>
        <begin position="628"/>
        <end position="649"/>
    </location>
</feature>
<comment type="caution">
    <text evidence="24">The sequence shown here is derived from an EMBL/GenBank/DDBJ whole genome shotgun (WGS) entry which is preliminary data.</text>
</comment>
<evidence type="ECO:0000313" key="25">
    <source>
        <dbReference type="Proteomes" id="UP000192578"/>
    </source>
</evidence>
<evidence type="ECO:0000256" key="1">
    <source>
        <dbReference type="ARBA" id="ARBA00004651"/>
    </source>
</evidence>
<feature type="site" description="Crucial to convey clamshell closure to channel opening" evidence="17">
    <location>
        <position position="690"/>
    </location>
</feature>
<dbReference type="InterPro" id="IPR019594">
    <property type="entry name" value="Glu/Gly-bd"/>
</dbReference>
<evidence type="ECO:0000256" key="9">
    <source>
        <dbReference type="ARBA" id="ARBA00023136"/>
    </source>
</evidence>
<dbReference type="InterPro" id="IPR015683">
    <property type="entry name" value="Ionotropic_Glu_rcpt"/>
</dbReference>
<dbReference type="SUPFAM" id="SSF53850">
    <property type="entry name" value="Periplasmic binding protein-like II"/>
    <property type="match status" value="1"/>
</dbReference>
<name>A0A1W0XA79_HYPEX</name>
<organism evidence="24 25">
    <name type="scientific">Hypsibius exemplaris</name>
    <name type="common">Freshwater tardigrade</name>
    <dbReference type="NCBI Taxonomy" id="2072580"/>
    <lineage>
        <taxon>Eukaryota</taxon>
        <taxon>Metazoa</taxon>
        <taxon>Ecdysozoa</taxon>
        <taxon>Tardigrada</taxon>
        <taxon>Eutardigrada</taxon>
        <taxon>Parachela</taxon>
        <taxon>Hypsibioidea</taxon>
        <taxon>Hypsibiidae</taxon>
        <taxon>Hypsibius</taxon>
    </lineage>
</organism>
<feature type="domain" description="Ionotropic glutamate receptor C-terminal" evidence="22">
    <location>
        <begin position="474"/>
        <end position="824"/>
    </location>
</feature>
<keyword evidence="4" id="KW-1003">Cell membrane</keyword>
<dbReference type="GO" id="GO:0045211">
    <property type="term" value="C:postsynaptic membrane"/>
    <property type="evidence" value="ECO:0007669"/>
    <property type="project" value="UniProtKB-SubCell"/>
</dbReference>
<evidence type="ECO:0000256" key="18">
    <source>
        <dbReference type="PIRSR" id="PIRSR601508-3"/>
    </source>
</evidence>
<dbReference type="PROSITE" id="PS51257">
    <property type="entry name" value="PROKAR_LIPOPROTEIN"/>
    <property type="match status" value="1"/>
</dbReference>
<keyword evidence="18" id="KW-1015">Disulfide bond</keyword>
<dbReference type="InterPro" id="IPR001320">
    <property type="entry name" value="Iontro_rcpt_C"/>
</dbReference>
<evidence type="ECO:0000256" key="15">
    <source>
        <dbReference type="ARBA" id="ARBA00034100"/>
    </source>
</evidence>
<dbReference type="Pfam" id="PF10613">
    <property type="entry name" value="Lig_chan-Glu_bd"/>
    <property type="match status" value="1"/>
</dbReference>
<feature type="chain" id="PRO_5013252491" evidence="21">
    <location>
        <begin position="24"/>
        <end position="989"/>
    </location>
</feature>
<keyword evidence="10 24" id="KW-0675">Receptor</keyword>
<keyword evidence="9 20" id="KW-0472">Membrane</keyword>
<evidence type="ECO:0000256" key="21">
    <source>
        <dbReference type="SAM" id="SignalP"/>
    </source>
</evidence>
<evidence type="ECO:0000256" key="13">
    <source>
        <dbReference type="ARBA" id="ARBA00023286"/>
    </source>
</evidence>
<keyword evidence="6 20" id="KW-1133">Transmembrane helix</keyword>
<evidence type="ECO:0000256" key="6">
    <source>
        <dbReference type="ARBA" id="ARBA00022989"/>
    </source>
</evidence>
<feature type="site" description="Interaction with the cone snail toxin Con-ikot-ikot" evidence="17">
    <location>
        <position position="518"/>
    </location>
</feature>
<evidence type="ECO:0000256" key="16">
    <source>
        <dbReference type="PIRSR" id="PIRSR601508-1"/>
    </source>
</evidence>
<feature type="coiled-coil region" evidence="19">
    <location>
        <begin position="919"/>
        <end position="949"/>
    </location>
</feature>
<dbReference type="SUPFAM" id="SSF53822">
    <property type="entry name" value="Periplasmic binding protein-like I"/>
    <property type="match status" value="1"/>
</dbReference>
<evidence type="ECO:0000313" key="24">
    <source>
        <dbReference type="EMBL" id="OQV24439.1"/>
    </source>
</evidence>
<proteinExistence type="inferred from homology"/>
<keyword evidence="7" id="KW-0770">Synapse</keyword>
<dbReference type="FunFam" id="3.40.190.10:FF:000397">
    <property type="entry name" value="Glutamate receptor ionotropic, NMDA 2D"/>
    <property type="match status" value="1"/>
</dbReference>
<keyword evidence="8" id="KW-0406">Ion transport</keyword>
<gene>
    <name evidence="24" type="ORF">BV898_01503</name>
</gene>
<evidence type="ECO:0000256" key="17">
    <source>
        <dbReference type="PIRSR" id="PIRSR601508-2"/>
    </source>
</evidence>
<evidence type="ECO:0000256" key="20">
    <source>
        <dbReference type="SAM" id="Phobius"/>
    </source>
</evidence>
<reference evidence="25" key="1">
    <citation type="submission" date="2017-01" db="EMBL/GenBank/DDBJ databases">
        <title>Comparative genomics of anhydrobiosis in the tardigrade Hypsibius dujardini.</title>
        <authorList>
            <person name="Yoshida Y."/>
            <person name="Koutsovoulos G."/>
            <person name="Laetsch D."/>
            <person name="Stevens L."/>
            <person name="Kumar S."/>
            <person name="Horikawa D."/>
            <person name="Ishino K."/>
            <person name="Komine S."/>
            <person name="Tomita M."/>
            <person name="Blaxter M."/>
            <person name="Arakawa K."/>
        </authorList>
    </citation>
    <scope>NUCLEOTIDE SEQUENCE [LARGE SCALE GENOMIC DNA]</scope>
    <source>
        <strain evidence="25">Z151</strain>
    </source>
</reference>
<evidence type="ECO:0000256" key="8">
    <source>
        <dbReference type="ARBA" id="ARBA00023065"/>
    </source>
</evidence>
<dbReference type="PRINTS" id="PR00177">
    <property type="entry name" value="NMDARECEPTOR"/>
</dbReference>
<keyword evidence="13" id="KW-1071">Ligand-gated ion channel</keyword>
<dbReference type="GO" id="GO:0015276">
    <property type="term" value="F:ligand-gated monoatomic ion channel activity"/>
    <property type="evidence" value="ECO:0007669"/>
    <property type="project" value="InterPro"/>
</dbReference>
<feature type="domain" description="Ionotropic glutamate receptor L-glutamate and glycine-binding" evidence="23">
    <location>
        <begin position="470"/>
        <end position="533"/>
    </location>
</feature>
<evidence type="ECO:0000256" key="7">
    <source>
        <dbReference type="ARBA" id="ARBA00023018"/>
    </source>
</evidence>
<evidence type="ECO:0000256" key="3">
    <source>
        <dbReference type="ARBA" id="ARBA00022448"/>
    </source>
</evidence>
<evidence type="ECO:0000256" key="2">
    <source>
        <dbReference type="ARBA" id="ARBA00008685"/>
    </source>
</evidence>
<accession>A0A1W0XA79</accession>
<feature type="disulfide bond" evidence="18">
    <location>
        <begin position="773"/>
        <end position="826"/>
    </location>
</feature>
<feature type="transmembrane region" description="Helical" evidence="20">
    <location>
        <begin position="586"/>
        <end position="607"/>
    </location>
</feature>
<evidence type="ECO:0000256" key="10">
    <source>
        <dbReference type="ARBA" id="ARBA00023170"/>
    </source>
</evidence>
<dbReference type="OrthoDB" id="5984008at2759"/>
<keyword evidence="11" id="KW-0325">Glycoprotein</keyword>
<dbReference type="InterPro" id="IPR001828">
    <property type="entry name" value="ANF_lig-bd_rcpt"/>
</dbReference>
<feature type="transmembrane region" description="Helical" evidence="20">
    <location>
        <begin position="655"/>
        <end position="675"/>
    </location>
</feature>
<evidence type="ECO:0000256" key="5">
    <source>
        <dbReference type="ARBA" id="ARBA00022692"/>
    </source>
</evidence>
<feature type="site" description="Interaction with the cone snail toxin Con-ikot-ikot" evidence="17">
    <location>
        <position position="723"/>
    </location>
</feature>
<dbReference type="InterPro" id="IPR001508">
    <property type="entry name" value="Iono_Glu_rcpt_met"/>
</dbReference>
<evidence type="ECO:0000259" key="23">
    <source>
        <dbReference type="SMART" id="SM00918"/>
    </source>
</evidence>
<feature type="binding site" evidence="16">
    <location>
        <position position="759"/>
    </location>
    <ligand>
        <name>L-glutamate</name>
        <dbReference type="ChEBI" id="CHEBI:29985"/>
    </ligand>
</feature>
<comment type="similarity">
    <text evidence="2">Belongs to the glutamate-gated ion channel (TC 1.A.10.1) family.</text>
</comment>
<dbReference type="InterPro" id="IPR028082">
    <property type="entry name" value="Peripla_BP_I"/>
</dbReference>
<dbReference type="SMART" id="SM00079">
    <property type="entry name" value="PBPe"/>
    <property type="match status" value="1"/>
</dbReference>
<comment type="subcellular location">
    <subcellularLocation>
        <location evidence="1">Cell membrane</location>
        <topology evidence="1">Multi-pass membrane protein</topology>
    </subcellularLocation>
    <subcellularLocation>
        <location evidence="15">Postsynaptic cell membrane</location>
    </subcellularLocation>
</comment>
<keyword evidence="19" id="KW-0175">Coiled coil</keyword>
<dbReference type="FunFam" id="3.40.190.10:FF:000155">
    <property type="entry name" value="Glutamate receptor ionotropic, NMDA 2B"/>
    <property type="match status" value="1"/>
</dbReference>
<keyword evidence="12" id="KW-0628">Postsynaptic cell membrane</keyword>
<dbReference type="Gene3D" id="3.40.50.2300">
    <property type="match status" value="2"/>
</dbReference>
<feature type="signal peptide" evidence="21">
    <location>
        <begin position="1"/>
        <end position="23"/>
    </location>
</feature>
<feature type="binding site" evidence="16">
    <location>
        <position position="549"/>
    </location>
    <ligand>
        <name>L-glutamate</name>
        <dbReference type="ChEBI" id="CHEBI:29985"/>
    </ligand>
</feature>
<dbReference type="Gene3D" id="3.40.190.10">
    <property type="entry name" value="Periplasmic binding protein-like II"/>
    <property type="match status" value="2"/>
</dbReference>
<evidence type="ECO:0000259" key="22">
    <source>
        <dbReference type="SMART" id="SM00079"/>
    </source>
</evidence>
<dbReference type="PANTHER" id="PTHR18966">
    <property type="entry name" value="IONOTROPIC GLUTAMATE RECEPTOR"/>
    <property type="match status" value="1"/>
</dbReference>
<evidence type="ECO:0000256" key="11">
    <source>
        <dbReference type="ARBA" id="ARBA00023180"/>
    </source>
</evidence>
<sequence length="989" mass="111445">MLWRSTSVVIFAGACCAIASSNAEDATLPTEVRFGIVVTNPKQAMLLNRESRRVFRDAMESFSRSRLKFKDKLRIMEPFVVSLDGNLSPSNILTILCKRLLPKRVNALLFVTFDDESKTDEANAVQYLFQLLSFLRLPVITWRPQNSGRIPDDMLVLQMSSTIAHQTAAVFSILKRYNYSQISVVVSKTSGEEVFLDSIRQERDRESFKPKILSVIKIDSLLPLNVKKQLKALEGTSTRVLVLYASKTAATAILESASELGLTGPDYLWIGMQKVIGDMTEKNWHPPEEYPIGMLGVDLEMTENSLVKTVGNGMRIYGYALDSLIKETNFSGNQFSPNVSCEADDPWELGRDFFKAMRRVVVPAGGSNKQKIEFLPDGTVKFAEFNITNLSYDNKKRSRVWSTVGSWNTESGLQLRDIVWPGGQAVPPRGKPERYHLNIVTLQEDPYVIMKKPDLTGHCESRSAKCRARPTNWTTGSPDVWESLCCTGLCIDLLVRLSSDIGFSYDLYQVEDGKWGGRMEGGQWNGLIADLLNKKAHLALTSLKVTKERQRTIAFSAVFLETGISIVVAKREGVISPTAFLEPFDYVTWIILMVVCIQTVAIFTFIFEWMSPSGFAMQAAMHGNQRFSFLRSYWLVFATFFGTNCPVTLPRSVTAKTLTTVWGCCSLVFITVYTAKLATFMITRDEVYDIQGIEDRRFLNPYSNSPPFRFGTIPFGSTSETIRQAYPQIYNYMQQFSRPTVAEGIEAVKIGTLDAFLYDATVLEYRVGSDQDCKILTTGSWFATTGYGIAFAQGSSFLPMFDEYLLKYQRNGFLEQLQSFWLTGACKQREQDKSSHALGIKNFFSAFIFLGGGVVCGVICLLIEWIYFHCLRLGFCRWLYSCGMCRILCLSVERSLPAASRHRSHSSGESQSHSDFVLITDLSKNAEELRRARSEVDKLEKIRERLRTASANNKAKPAPVKSNGFFRRRTRRDSSRGAKLNVVELETVL</sequence>
<feature type="binding site" evidence="16">
    <location>
        <position position="718"/>
    </location>
    <ligand>
        <name>L-glutamate</name>
        <dbReference type="ChEBI" id="CHEBI:29985"/>
    </ligand>
</feature>
<keyword evidence="21" id="KW-0732">Signal</keyword>
<feature type="binding site" evidence="16">
    <location>
        <position position="717"/>
    </location>
    <ligand>
        <name>L-glutamate</name>
        <dbReference type="ChEBI" id="CHEBI:29985"/>
    </ligand>
</feature>
<protein>
    <submittedName>
        <fullName evidence="24">Glutamate receptor ionotropic, NMDA 2C</fullName>
    </submittedName>
</protein>
<dbReference type="Pfam" id="PF00060">
    <property type="entry name" value="Lig_chan"/>
    <property type="match status" value="1"/>
</dbReference>
<evidence type="ECO:0000256" key="14">
    <source>
        <dbReference type="ARBA" id="ARBA00023303"/>
    </source>
</evidence>
<keyword evidence="25" id="KW-1185">Reference proteome</keyword>
<dbReference type="GO" id="GO:0038023">
    <property type="term" value="F:signaling receptor activity"/>
    <property type="evidence" value="ECO:0007669"/>
    <property type="project" value="InterPro"/>
</dbReference>